<proteinExistence type="predicted"/>
<organism evidence="2 3">
    <name type="scientific">Rhipicephalus microplus</name>
    <name type="common">Cattle tick</name>
    <name type="synonym">Boophilus microplus</name>
    <dbReference type="NCBI Taxonomy" id="6941"/>
    <lineage>
        <taxon>Eukaryota</taxon>
        <taxon>Metazoa</taxon>
        <taxon>Ecdysozoa</taxon>
        <taxon>Arthropoda</taxon>
        <taxon>Chelicerata</taxon>
        <taxon>Arachnida</taxon>
        <taxon>Acari</taxon>
        <taxon>Parasitiformes</taxon>
        <taxon>Ixodida</taxon>
        <taxon>Ixodoidea</taxon>
        <taxon>Ixodidae</taxon>
        <taxon>Rhipicephalinae</taxon>
        <taxon>Rhipicephalus</taxon>
        <taxon>Boophilus</taxon>
    </lineage>
</organism>
<comment type="caution">
    <text evidence="2">The sequence shown here is derived from an EMBL/GenBank/DDBJ whole genome shotgun (WGS) entry which is preliminary data.</text>
</comment>
<dbReference type="InterPro" id="IPR048365">
    <property type="entry name" value="TNP-like_RNaseH_N"/>
</dbReference>
<protein>
    <recommendedName>
        <fullName evidence="1">Transposable element P transposase-like RNase H domain-containing protein</fullName>
    </recommendedName>
</protein>
<reference evidence="2" key="2">
    <citation type="submission" date="2021-09" db="EMBL/GenBank/DDBJ databases">
        <authorList>
            <person name="Jia N."/>
            <person name="Wang J."/>
            <person name="Shi W."/>
            <person name="Du L."/>
            <person name="Sun Y."/>
            <person name="Zhan W."/>
            <person name="Jiang J."/>
            <person name="Wang Q."/>
            <person name="Zhang B."/>
            <person name="Ji P."/>
            <person name="Sakyi L.B."/>
            <person name="Cui X."/>
            <person name="Yuan T."/>
            <person name="Jiang B."/>
            <person name="Yang W."/>
            <person name="Lam T.T.-Y."/>
            <person name="Chang Q."/>
            <person name="Ding S."/>
            <person name="Wang X."/>
            <person name="Zhu J."/>
            <person name="Ruan X."/>
            <person name="Zhao L."/>
            <person name="Wei J."/>
            <person name="Que T."/>
            <person name="Du C."/>
            <person name="Cheng J."/>
            <person name="Dai P."/>
            <person name="Han X."/>
            <person name="Huang E."/>
            <person name="Gao Y."/>
            <person name="Liu J."/>
            <person name="Shao H."/>
            <person name="Ye R."/>
            <person name="Li L."/>
            <person name="Wei W."/>
            <person name="Wang X."/>
            <person name="Wang C."/>
            <person name="Huo Q."/>
            <person name="Li W."/>
            <person name="Guo W."/>
            <person name="Chen H."/>
            <person name="Chen S."/>
            <person name="Zhou L."/>
            <person name="Zhou L."/>
            <person name="Ni X."/>
            <person name="Tian J."/>
            <person name="Zhou Y."/>
            <person name="Sheng Y."/>
            <person name="Liu T."/>
            <person name="Pan Y."/>
            <person name="Xia L."/>
            <person name="Li J."/>
            <person name="Zhao F."/>
            <person name="Cao W."/>
        </authorList>
    </citation>
    <scope>NUCLEOTIDE SEQUENCE</scope>
    <source>
        <strain evidence="2">Rmic-2018</strain>
        <tissue evidence="2">Larvae</tissue>
    </source>
</reference>
<evidence type="ECO:0000259" key="1">
    <source>
        <dbReference type="Pfam" id="PF21787"/>
    </source>
</evidence>
<name>A0A9J6EWF2_RHIMP</name>
<dbReference type="Proteomes" id="UP000821866">
    <property type="component" value="Chromosome 1"/>
</dbReference>
<gene>
    <name evidence="2" type="ORF">HPB51_003444</name>
</gene>
<evidence type="ECO:0000313" key="3">
    <source>
        <dbReference type="Proteomes" id="UP000821866"/>
    </source>
</evidence>
<reference evidence="2" key="1">
    <citation type="journal article" date="2020" name="Cell">
        <title>Large-Scale Comparative Analyses of Tick Genomes Elucidate Their Genetic Diversity and Vector Capacities.</title>
        <authorList>
            <consortium name="Tick Genome and Microbiome Consortium (TIGMIC)"/>
            <person name="Jia N."/>
            <person name="Wang J."/>
            <person name="Shi W."/>
            <person name="Du L."/>
            <person name="Sun Y."/>
            <person name="Zhan W."/>
            <person name="Jiang J.F."/>
            <person name="Wang Q."/>
            <person name="Zhang B."/>
            <person name="Ji P."/>
            <person name="Bell-Sakyi L."/>
            <person name="Cui X.M."/>
            <person name="Yuan T.T."/>
            <person name="Jiang B.G."/>
            <person name="Yang W.F."/>
            <person name="Lam T.T."/>
            <person name="Chang Q.C."/>
            <person name="Ding S.J."/>
            <person name="Wang X.J."/>
            <person name="Zhu J.G."/>
            <person name="Ruan X.D."/>
            <person name="Zhao L."/>
            <person name="Wei J.T."/>
            <person name="Ye R.Z."/>
            <person name="Que T.C."/>
            <person name="Du C.H."/>
            <person name="Zhou Y.H."/>
            <person name="Cheng J.X."/>
            <person name="Dai P.F."/>
            <person name="Guo W.B."/>
            <person name="Han X.H."/>
            <person name="Huang E.J."/>
            <person name="Li L.F."/>
            <person name="Wei W."/>
            <person name="Gao Y.C."/>
            <person name="Liu J.Z."/>
            <person name="Shao H.Z."/>
            <person name="Wang X."/>
            <person name="Wang C.C."/>
            <person name="Yang T.C."/>
            <person name="Huo Q.B."/>
            <person name="Li W."/>
            <person name="Chen H.Y."/>
            <person name="Chen S.E."/>
            <person name="Zhou L.G."/>
            <person name="Ni X.B."/>
            <person name="Tian J.H."/>
            <person name="Sheng Y."/>
            <person name="Liu T."/>
            <person name="Pan Y.S."/>
            <person name="Xia L.Y."/>
            <person name="Li J."/>
            <person name="Zhao F."/>
            <person name="Cao W.C."/>
        </authorList>
    </citation>
    <scope>NUCLEOTIDE SEQUENCE</scope>
    <source>
        <strain evidence="2">Rmic-2018</strain>
    </source>
</reference>
<evidence type="ECO:0000313" key="2">
    <source>
        <dbReference type="EMBL" id="KAH8038851.1"/>
    </source>
</evidence>
<feature type="domain" description="Transposable element P transposase-like RNase H" evidence="1">
    <location>
        <begin position="1"/>
        <end position="107"/>
    </location>
</feature>
<dbReference type="AlphaFoldDB" id="A0A9J6EWF2"/>
<sequence length="208" mass="22512">MSVRKSVHIRESDMALLGKVDSVELTRPSGELTRPYGDHVLVFLFGPFFGEWSQTVGTSCALGGAPGQIIAKLLLQYVAHLFNAGALVDSVTCDNSASNRSALHSLGISGDISSLSNSFAHPCDPSRVVHTVIDPPDIFKCIRNKLLKVGKFLVDILAALFDDILLEPADDEVTVATFQPFTTKQGFLEYLGIYVVKTFSTQTCTTCV</sequence>
<dbReference type="EMBL" id="JABSTU010000001">
    <property type="protein sequence ID" value="KAH8038851.1"/>
    <property type="molecule type" value="Genomic_DNA"/>
</dbReference>
<dbReference type="Pfam" id="PF21787">
    <property type="entry name" value="TNP-like_RNaseH_N"/>
    <property type="match status" value="1"/>
</dbReference>
<keyword evidence="3" id="KW-1185">Reference proteome</keyword>
<accession>A0A9J6EWF2</accession>